<protein>
    <submittedName>
        <fullName evidence="1">Uncharacterized protein</fullName>
    </submittedName>
</protein>
<dbReference type="AlphaFoldDB" id="A0A8R1ELP3"/>
<evidence type="ECO:0000313" key="1">
    <source>
        <dbReference type="EnsemblMetazoa" id="CJA36149.1"/>
    </source>
</evidence>
<reference evidence="2" key="1">
    <citation type="submission" date="2010-08" db="EMBL/GenBank/DDBJ databases">
        <authorList>
            <consortium name="Caenorhabditis japonica Sequencing Consortium"/>
            <person name="Wilson R.K."/>
        </authorList>
    </citation>
    <scope>NUCLEOTIDE SEQUENCE [LARGE SCALE GENOMIC DNA]</scope>
    <source>
        <strain evidence="2">DF5081</strain>
    </source>
</reference>
<proteinExistence type="predicted"/>
<organism evidence="1 2">
    <name type="scientific">Caenorhabditis japonica</name>
    <dbReference type="NCBI Taxonomy" id="281687"/>
    <lineage>
        <taxon>Eukaryota</taxon>
        <taxon>Metazoa</taxon>
        <taxon>Ecdysozoa</taxon>
        <taxon>Nematoda</taxon>
        <taxon>Chromadorea</taxon>
        <taxon>Rhabditida</taxon>
        <taxon>Rhabditina</taxon>
        <taxon>Rhabditomorpha</taxon>
        <taxon>Rhabditoidea</taxon>
        <taxon>Rhabditidae</taxon>
        <taxon>Peloderinae</taxon>
        <taxon>Caenorhabditis</taxon>
    </lineage>
</organism>
<dbReference type="EnsemblMetazoa" id="CJA36149.1">
    <property type="protein sequence ID" value="CJA36149.1"/>
    <property type="gene ID" value="WBGene00211996"/>
</dbReference>
<reference evidence="1" key="2">
    <citation type="submission" date="2022-06" db="UniProtKB">
        <authorList>
            <consortium name="EnsemblMetazoa"/>
        </authorList>
    </citation>
    <scope>IDENTIFICATION</scope>
    <source>
        <strain evidence="1">DF5081</strain>
    </source>
</reference>
<dbReference type="Proteomes" id="UP000005237">
    <property type="component" value="Unassembled WGS sequence"/>
</dbReference>
<accession>A0A8R1ELP3</accession>
<name>A0A8R1ELP3_CAEJA</name>
<evidence type="ECO:0000313" key="2">
    <source>
        <dbReference type="Proteomes" id="UP000005237"/>
    </source>
</evidence>
<sequence length="118" mass="12621">MNPVHPGGIIEIISYLMGRRTLSIAVVSFQVGHESSNSKISFGIYVENTISQKNVFMVAVTTKLSASKSTSHNAKNVACTIPSQSAPIVKLVLKTTQDSQTLHSTVHFAPTCLFADSG</sequence>
<keyword evidence="2" id="KW-1185">Reference proteome</keyword>